<evidence type="ECO:0000313" key="3">
    <source>
        <dbReference type="Proteomes" id="UP000422108"/>
    </source>
</evidence>
<organism evidence="2 3">
    <name type="scientific">Desulfosarcina ovata subsp. ovata</name>
    <dbReference type="NCBI Taxonomy" id="2752305"/>
    <lineage>
        <taxon>Bacteria</taxon>
        <taxon>Pseudomonadati</taxon>
        <taxon>Thermodesulfobacteriota</taxon>
        <taxon>Desulfobacteria</taxon>
        <taxon>Desulfobacterales</taxon>
        <taxon>Desulfosarcinaceae</taxon>
        <taxon>Desulfosarcina</taxon>
    </lineage>
</organism>
<gene>
    <name evidence="2" type="ORF">DSCOOX_13640</name>
</gene>
<dbReference type="SUPFAM" id="SSF46955">
    <property type="entry name" value="Putative DNA-binding domain"/>
    <property type="match status" value="1"/>
</dbReference>
<dbReference type="Proteomes" id="UP000422108">
    <property type="component" value="Chromosome"/>
</dbReference>
<dbReference type="Pfam" id="PF12728">
    <property type="entry name" value="HTH_17"/>
    <property type="match status" value="1"/>
</dbReference>
<name>A0A5K8A740_9BACT</name>
<dbReference type="InterPro" id="IPR041657">
    <property type="entry name" value="HTH_17"/>
</dbReference>
<dbReference type="Gene3D" id="1.10.10.10">
    <property type="entry name" value="Winged helix-like DNA-binding domain superfamily/Winged helix DNA-binding domain"/>
    <property type="match status" value="1"/>
</dbReference>
<reference evidence="2 3" key="1">
    <citation type="submission" date="2019-11" db="EMBL/GenBank/DDBJ databases">
        <title>Comparative genomics of hydrocarbon-degrading Desulfosarcina strains.</title>
        <authorList>
            <person name="Watanabe M."/>
            <person name="Kojima H."/>
            <person name="Fukui M."/>
        </authorList>
    </citation>
    <scope>NUCLEOTIDE SEQUENCE [LARGE SCALE GENOMIC DNA]</scope>
    <source>
        <strain evidence="3">oXyS1</strain>
    </source>
</reference>
<dbReference type="InterPro" id="IPR036388">
    <property type="entry name" value="WH-like_DNA-bd_sf"/>
</dbReference>
<dbReference type="RefSeq" id="WP_155309513.1">
    <property type="nucleotide sequence ID" value="NZ_AP021879.1"/>
</dbReference>
<keyword evidence="3" id="KW-1185">Reference proteome</keyword>
<evidence type="ECO:0000259" key="1">
    <source>
        <dbReference type="Pfam" id="PF12728"/>
    </source>
</evidence>
<dbReference type="EMBL" id="AP021879">
    <property type="protein sequence ID" value="BBO88184.1"/>
    <property type="molecule type" value="Genomic_DNA"/>
</dbReference>
<feature type="domain" description="Helix-turn-helix" evidence="1">
    <location>
        <begin position="15"/>
        <end position="60"/>
    </location>
</feature>
<accession>A0A5K8A740</accession>
<evidence type="ECO:0000313" key="2">
    <source>
        <dbReference type="EMBL" id="BBO88184.1"/>
    </source>
</evidence>
<dbReference type="InterPro" id="IPR009061">
    <property type="entry name" value="DNA-bd_dom_put_sf"/>
</dbReference>
<dbReference type="AlphaFoldDB" id="A0A5K8A740"/>
<proteinExistence type="predicted"/>
<sequence>MFERLQQRQTYLLEKELAEILNVHVQTLRNWRFQGRGPAYAKFGSSVRYDPQAVLAYLQASTVSVRAER</sequence>
<protein>
    <recommendedName>
        <fullName evidence="1">Helix-turn-helix domain-containing protein</fullName>
    </recommendedName>
</protein>